<dbReference type="Proteomes" id="UP000472320">
    <property type="component" value="Unassembled WGS sequence"/>
</dbReference>
<comment type="caution">
    <text evidence="2">The sequence shown here is derived from an EMBL/GenBank/DDBJ whole genome shotgun (WGS) entry which is preliminary data.</text>
</comment>
<name>A0A6L6QDK0_9BURK</name>
<accession>A0A6L6QDK0</accession>
<evidence type="ECO:0000313" key="3">
    <source>
        <dbReference type="Proteomes" id="UP000472320"/>
    </source>
</evidence>
<keyword evidence="3" id="KW-1185">Reference proteome</keyword>
<sequence length="99" mass="10786">MASVVDGALVLAAKCGWRYAIAYLISERVPSPIIQRLLFGGGKVRNRSGIADDAPSWRGPDADDMKSLFDSLRQREPTHPSTQGGPPRASRAYAHYDSD</sequence>
<dbReference type="EMBL" id="WNKX01000003">
    <property type="protein sequence ID" value="MTW10114.1"/>
    <property type="molecule type" value="Genomic_DNA"/>
</dbReference>
<reference evidence="2 3" key="1">
    <citation type="submission" date="2019-11" db="EMBL/GenBank/DDBJ databases">
        <title>Type strains purchased from KCTC, JCM and DSMZ.</title>
        <authorList>
            <person name="Lu H."/>
        </authorList>
    </citation>
    <scope>NUCLEOTIDE SEQUENCE [LARGE SCALE GENOMIC DNA]</scope>
    <source>
        <strain evidence="2 3">JCM 31587</strain>
    </source>
</reference>
<dbReference type="RefSeq" id="WP_155453051.1">
    <property type="nucleotide sequence ID" value="NZ_WNKX01000003.1"/>
</dbReference>
<dbReference type="AlphaFoldDB" id="A0A6L6QDK0"/>
<dbReference type="OrthoDB" id="8780496at2"/>
<evidence type="ECO:0000313" key="2">
    <source>
        <dbReference type="EMBL" id="MTW10114.1"/>
    </source>
</evidence>
<protein>
    <submittedName>
        <fullName evidence="2">Uncharacterized protein</fullName>
    </submittedName>
</protein>
<feature type="region of interest" description="Disordered" evidence="1">
    <location>
        <begin position="47"/>
        <end position="99"/>
    </location>
</feature>
<evidence type="ECO:0000256" key="1">
    <source>
        <dbReference type="SAM" id="MobiDB-lite"/>
    </source>
</evidence>
<feature type="compositionally biased region" description="Basic and acidic residues" evidence="1">
    <location>
        <begin position="60"/>
        <end position="78"/>
    </location>
</feature>
<organism evidence="2 3">
    <name type="scientific">Massilia eburnea</name>
    <dbReference type="NCBI Taxonomy" id="1776165"/>
    <lineage>
        <taxon>Bacteria</taxon>
        <taxon>Pseudomonadati</taxon>
        <taxon>Pseudomonadota</taxon>
        <taxon>Betaproteobacteria</taxon>
        <taxon>Burkholderiales</taxon>
        <taxon>Oxalobacteraceae</taxon>
        <taxon>Telluria group</taxon>
        <taxon>Massilia</taxon>
    </lineage>
</organism>
<gene>
    <name evidence="2" type="ORF">GM658_05820</name>
</gene>
<proteinExistence type="predicted"/>